<organism evidence="2 3">
    <name type="scientific">Desmophyllum pertusum</name>
    <dbReference type="NCBI Taxonomy" id="174260"/>
    <lineage>
        <taxon>Eukaryota</taxon>
        <taxon>Metazoa</taxon>
        <taxon>Cnidaria</taxon>
        <taxon>Anthozoa</taxon>
        <taxon>Hexacorallia</taxon>
        <taxon>Scleractinia</taxon>
        <taxon>Caryophylliina</taxon>
        <taxon>Caryophylliidae</taxon>
        <taxon>Desmophyllum</taxon>
    </lineage>
</organism>
<sequence>MTGETPAVLLMGRNIRTKLDVLKPNIQKRMEDKQQEQELRSSHSPTRELDSRTQYNWRWHVDQLRESAVTPNFNKEHCFPQLDPAVFVATTQSTSSVGNEGLQPPTTSGFEETLTTDKHVSNTPDNPPSSQSKIMISSPATPPCRHYPLRLRKLPERLNL</sequence>
<evidence type="ECO:0000256" key="1">
    <source>
        <dbReference type="SAM" id="MobiDB-lite"/>
    </source>
</evidence>
<comment type="caution">
    <text evidence="2">The sequence shown here is derived from an EMBL/GenBank/DDBJ whole genome shotgun (WGS) entry which is preliminary data.</text>
</comment>
<proteinExistence type="predicted"/>
<dbReference type="EMBL" id="MU825880">
    <property type="protein sequence ID" value="KAJ7385502.1"/>
    <property type="molecule type" value="Genomic_DNA"/>
</dbReference>
<feature type="compositionally biased region" description="Polar residues" evidence="1">
    <location>
        <begin position="93"/>
        <end position="110"/>
    </location>
</feature>
<dbReference type="Proteomes" id="UP001163046">
    <property type="component" value="Unassembled WGS sequence"/>
</dbReference>
<evidence type="ECO:0000313" key="3">
    <source>
        <dbReference type="Proteomes" id="UP001163046"/>
    </source>
</evidence>
<feature type="region of interest" description="Disordered" evidence="1">
    <location>
        <begin position="30"/>
        <end position="51"/>
    </location>
</feature>
<reference evidence="2" key="1">
    <citation type="submission" date="2023-01" db="EMBL/GenBank/DDBJ databases">
        <title>Genome assembly of the deep-sea coral Lophelia pertusa.</title>
        <authorList>
            <person name="Herrera S."/>
            <person name="Cordes E."/>
        </authorList>
    </citation>
    <scope>NUCLEOTIDE SEQUENCE</scope>
    <source>
        <strain evidence="2">USNM1676648</strain>
        <tissue evidence="2">Polyp</tissue>
    </source>
</reference>
<gene>
    <name evidence="2" type="ORF">OS493_015073</name>
</gene>
<dbReference type="AlphaFoldDB" id="A0A9W9ZPM9"/>
<keyword evidence="3" id="KW-1185">Reference proteome</keyword>
<name>A0A9W9ZPM9_9CNID</name>
<feature type="region of interest" description="Disordered" evidence="1">
    <location>
        <begin position="93"/>
        <end position="112"/>
    </location>
</feature>
<feature type="compositionally biased region" description="Polar residues" evidence="1">
    <location>
        <begin position="121"/>
        <end position="139"/>
    </location>
</feature>
<feature type="region of interest" description="Disordered" evidence="1">
    <location>
        <begin position="117"/>
        <end position="147"/>
    </location>
</feature>
<dbReference type="OrthoDB" id="5988966at2759"/>
<evidence type="ECO:0000313" key="2">
    <source>
        <dbReference type="EMBL" id="KAJ7385502.1"/>
    </source>
</evidence>
<protein>
    <submittedName>
        <fullName evidence="2">Uncharacterized protein</fullName>
    </submittedName>
</protein>
<accession>A0A9W9ZPM9</accession>